<dbReference type="EMBL" id="CP003587">
    <property type="protein sequence ID" value="AGY58979.1"/>
    <property type="molecule type" value="Genomic_DNA"/>
</dbReference>
<organism evidence="1 2">
    <name type="scientific">Gloeobacter kilaueensis (strain ATCC BAA-2537 / CCAP 1431/1 / ULC 316 / JS1)</name>
    <dbReference type="NCBI Taxonomy" id="1183438"/>
    <lineage>
        <taxon>Bacteria</taxon>
        <taxon>Bacillati</taxon>
        <taxon>Cyanobacteriota</taxon>
        <taxon>Cyanophyceae</taxon>
        <taxon>Gloeobacterales</taxon>
        <taxon>Gloeobacteraceae</taxon>
        <taxon>Gloeobacter</taxon>
    </lineage>
</organism>
<dbReference type="KEGG" id="glj:GKIL_2733"/>
<name>U5QN04_GLOK1</name>
<keyword evidence="2" id="KW-1185">Reference proteome</keyword>
<gene>
    <name evidence="1" type="ORF">GKIL_2733</name>
</gene>
<dbReference type="STRING" id="1183438.GKIL_2733"/>
<dbReference type="AlphaFoldDB" id="U5QN04"/>
<protein>
    <submittedName>
        <fullName evidence="1">Uncharacterized protein</fullName>
    </submittedName>
</protein>
<proteinExistence type="predicted"/>
<accession>U5QN04</accession>
<sequence length="163" mass="18627">MRHLTTDSSPQLTALLAEIARCEQHRQLLDELSGSEPQARQALDRRRQEYAQCEAFLRAQSEEYAQREAEVTRLDPQSFEAQAHLALRTSLGHQRRSLANRKAVLDEQAARLVPLSLSAEAVQRLYEHLDRWQSTLQQQLRQFDDRSGAIAAQSVRLATPQQV</sequence>
<evidence type="ECO:0000313" key="1">
    <source>
        <dbReference type="EMBL" id="AGY58979.1"/>
    </source>
</evidence>
<dbReference type="Proteomes" id="UP000017396">
    <property type="component" value="Chromosome"/>
</dbReference>
<dbReference type="HOGENOM" id="CLU_1624785_0_0_3"/>
<dbReference type="RefSeq" id="WP_023174189.1">
    <property type="nucleotide sequence ID" value="NC_022600.1"/>
</dbReference>
<reference evidence="1 2" key="1">
    <citation type="journal article" date="2013" name="PLoS ONE">
        <title>Cultivation and Complete Genome Sequencing of Gloeobacter kilaueensis sp. nov., from a Lava Cave in Kilauea Caldera, Hawai'i.</title>
        <authorList>
            <person name="Saw J.H."/>
            <person name="Schatz M."/>
            <person name="Brown M.V."/>
            <person name="Kunkel D.D."/>
            <person name="Foster J.S."/>
            <person name="Shick H."/>
            <person name="Christensen S."/>
            <person name="Hou S."/>
            <person name="Wan X."/>
            <person name="Donachie S.P."/>
        </authorList>
    </citation>
    <scope>NUCLEOTIDE SEQUENCE [LARGE SCALE GENOMIC DNA]</scope>
    <source>
        <strain evidence="2">JS</strain>
    </source>
</reference>
<evidence type="ECO:0000313" key="2">
    <source>
        <dbReference type="Proteomes" id="UP000017396"/>
    </source>
</evidence>